<dbReference type="HOGENOM" id="CLU_3028605_0_0_10"/>
<comment type="caution">
    <text evidence="1">The sequence shown here is derived from an EMBL/GenBank/DDBJ whole genome shotgun (WGS) entry which is preliminary data.</text>
</comment>
<protein>
    <submittedName>
        <fullName evidence="1">Uncharacterized protein</fullName>
    </submittedName>
</protein>
<gene>
    <name evidence="1" type="ORF">GCWU000325_02373</name>
</gene>
<sequence length="55" mass="6273">MRGWLLKSEKAGSVGRFANCAPWARRRQDTKKREPRSSLNHKSENIAVLNYSTIG</sequence>
<reference evidence="1" key="1">
    <citation type="submission" date="2009-09" db="EMBL/GenBank/DDBJ databases">
        <authorList>
            <person name="Weinstock G."/>
            <person name="Sodergren E."/>
            <person name="Clifton S."/>
            <person name="Fulton L."/>
            <person name="Fulton B."/>
            <person name="Courtney L."/>
            <person name="Fronick C."/>
            <person name="Harrison M."/>
            <person name="Strong C."/>
            <person name="Farmer C."/>
            <person name="Delahaunty K."/>
            <person name="Markovic C."/>
            <person name="Hall O."/>
            <person name="Minx P."/>
            <person name="Tomlinson C."/>
            <person name="Mitreva M."/>
            <person name="Nelson J."/>
            <person name="Hou S."/>
            <person name="Wollam A."/>
            <person name="Pepin K.H."/>
            <person name="Johnson M."/>
            <person name="Bhonagiri V."/>
            <person name="Nash W.E."/>
            <person name="Warren W."/>
            <person name="Chinwalla A."/>
            <person name="Mardis E.R."/>
            <person name="Wilson R.K."/>
        </authorList>
    </citation>
    <scope>NUCLEOTIDE SEQUENCE [LARGE SCALE GENOMIC DNA]</scope>
    <source>
        <strain evidence="1">ATCC 51259</strain>
    </source>
</reference>
<name>C9LJG1_9BACT</name>
<dbReference type="Proteomes" id="UP000003460">
    <property type="component" value="Unassembled WGS sequence"/>
</dbReference>
<dbReference type="AlphaFoldDB" id="C9LJG1"/>
<proteinExistence type="predicted"/>
<accession>C9LJG1</accession>
<keyword evidence="2" id="KW-1185">Reference proteome</keyword>
<evidence type="ECO:0000313" key="2">
    <source>
        <dbReference type="Proteomes" id="UP000003460"/>
    </source>
</evidence>
<organism evidence="1 2">
    <name type="scientific">Alloprevotella tannerae ATCC 51259</name>
    <dbReference type="NCBI Taxonomy" id="626522"/>
    <lineage>
        <taxon>Bacteria</taxon>
        <taxon>Pseudomonadati</taxon>
        <taxon>Bacteroidota</taxon>
        <taxon>Bacteroidia</taxon>
        <taxon>Bacteroidales</taxon>
        <taxon>Prevotellaceae</taxon>
        <taxon>Alloprevotella</taxon>
    </lineage>
</organism>
<dbReference type="EMBL" id="ACIJ02000027">
    <property type="protein sequence ID" value="EEX70789.1"/>
    <property type="molecule type" value="Genomic_DNA"/>
</dbReference>
<evidence type="ECO:0000313" key="1">
    <source>
        <dbReference type="EMBL" id="EEX70789.1"/>
    </source>
</evidence>